<evidence type="ECO:0000313" key="1">
    <source>
        <dbReference type="EMBL" id="VYU67651.1"/>
    </source>
</evidence>
<organism evidence="1">
    <name type="scientific">Clostridium tertium</name>
    <dbReference type="NCBI Taxonomy" id="1559"/>
    <lineage>
        <taxon>Bacteria</taxon>
        <taxon>Bacillati</taxon>
        <taxon>Bacillota</taxon>
        <taxon>Clostridia</taxon>
        <taxon>Eubacteriales</taxon>
        <taxon>Clostridiaceae</taxon>
        <taxon>Clostridium</taxon>
    </lineage>
</organism>
<reference evidence="1" key="1">
    <citation type="submission" date="2019-11" db="EMBL/GenBank/DDBJ databases">
        <authorList>
            <person name="Feng L."/>
        </authorList>
    </citation>
    <scope>NUCLEOTIDE SEQUENCE</scope>
    <source>
        <strain evidence="1">CTertiumLFYP3</strain>
    </source>
</reference>
<dbReference type="EMBL" id="CACRTO010000049">
    <property type="protein sequence ID" value="VYU67651.1"/>
    <property type="molecule type" value="Genomic_DNA"/>
</dbReference>
<name>A0A6N3GUN1_9CLOT</name>
<dbReference type="RefSeq" id="WP_156627884.1">
    <property type="nucleotide sequence ID" value="NZ_CACRTO010000049.1"/>
</dbReference>
<gene>
    <name evidence="1" type="ORF">CTLFYP3_00093</name>
</gene>
<proteinExistence type="predicted"/>
<protein>
    <submittedName>
        <fullName evidence="1">Uncharacterized protein</fullName>
    </submittedName>
</protein>
<dbReference type="AlphaFoldDB" id="A0A6N3GUN1"/>
<sequence>MEIEKLLNDEVLSLLELKEDMLFHKLSKDDIAYYIKESINIGKNLAKEYKDKNIENILKENNVEIKVEKDSLGKKDSIRAEIHFDKKTKEIKIYEDSINKMFNTVKDSSLKINKKKIYEIHLAHEFYHFLEFKDDNYTNNKLKKIVSISIGPLKRKSTILKTREIAAHAFCKELLNLKFHPKALDYIYLAKGNKDFEDKTIKLIKELKKEYLE</sequence>
<accession>A0A6N3GUN1</accession>